<evidence type="ECO:0000256" key="1">
    <source>
        <dbReference type="ARBA" id="ARBA00004167"/>
    </source>
</evidence>
<keyword evidence="2 6" id="KW-0812">Transmembrane</keyword>
<dbReference type="EMBL" id="NAJQ01000017">
    <property type="protein sequence ID" value="TKA83068.1"/>
    <property type="molecule type" value="Genomic_DNA"/>
</dbReference>
<sequence length="544" mass="54249">MASLTLTFVERPPEPLTFTAGTVPLTTVFSPLPTCTSGPWSDGELLPFGLRGRRGGTVLAGRLSERVYGGRELDDRRQQCHDFDLCPFGMAYLQLASSCEATLGNTYASNEAPTMVVSNRTVQYSNAFTAFASTIAVAWALTDLDRYTPASAPTYTTELTAATGGSNFAESAASNSATSTSATLSSASAPSPTQSGSSPPSPTQTNTSLSVGAKAGIGVGASLGGLALVALGVWLLLRRRKSHAGGEVNYVDGKAELPGEGAGKQSPKAGELSTRGEIHEFRGDGRPAELGLDVRHFTSAIAAAVLAFASVQVLAAPLPQLAGEGAAANSILSSTDNGVGFGIENAEDNLAGNVATLKADGVPAKRQLAGEGAAADSILSSTDNGVGYGTENAEDGLATLVTSVKGGAAAKRQLDKIANGAQTLSNAAGTGASTSSLTTALVGIDGSSTSGAANIGADVGTLEESTLESAGSAVPKTRRQADKICNGASTLSDAAGTGALTSSITTSCVGIDGDTTSGAANTGAALGTAEESTLEDAGSAVPKA</sequence>
<dbReference type="PANTHER" id="PTHR15549">
    <property type="entry name" value="PAIRED IMMUNOGLOBULIN-LIKE TYPE 2 RECEPTOR"/>
    <property type="match status" value="1"/>
</dbReference>
<dbReference type="GO" id="GO:0016020">
    <property type="term" value="C:membrane"/>
    <property type="evidence" value="ECO:0007669"/>
    <property type="project" value="UniProtKB-SubCell"/>
</dbReference>
<organism evidence="7 8">
    <name type="scientific">Friedmanniomyces simplex</name>
    <dbReference type="NCBI Taxonomy" id="329884"/>
    <lineage>
        <taxon>Eukaryota</taxon>
        <taxon>Fungi</taxon>
        <taxon>Dikarya</taxon>
        <taxon>Ascomycota</taxon>
        <taxon>Pezizomycotina</taxon>
        <taxon>Dothideomycetes</taxon>
        <taxon>Dothideomycetidae</taxon>
        <taxon>Mycosphaerellales</taxon>
        <taxon>Teratosphaeriaceae</taxon>
        <taxon>Friedmanniomyces</taxon>
    </lineage>
</organism>
<keyword evidence="4 6" id="KW-0472">Membrane</keyword>
<dbReference type="GO" id="GO:0071944">
    <property type="term" value="C:cell periphery"/>
    <property type="evidence" value="ECO:0007669"/>
    <property type="project" value="UniProtKB-ARBA"/>
</dbReference>
<evidence type="ECO:0000256" key="2">
    <source>
        <dbReference type="ARBA" id="ARBA00022692"/>
    </source>
</evidence>
<protein>
    <submittedName>
        <fullName evidence="7">Uncharacterized protein</fullName>
    </submittedName>
</protein>
<evidence type="ECO:0000313" key="8">
    <source>
        <dbReference type="Proteomes" id="UP000309340"/>
    </source>
</evidence>
<evidence type="ECO:0000256" key="6">
    <source>
        <dbReference type="SAM" id="Phobius"/>
    </source>
</evidence>
<dbReference type="PANTHER" id="PTHR15549:SF6">
    <property type="entry name" value="MID2 DOMAIN-CONTAINING PROTEIN"/>
    <property type="match status" value="1"/>
</dbReference>
<proteinExistence type="predicted"/>
<dbReference type="AlphaFoldDB" id="A0A4U0Y3M0"/>
<gene>
    <name evidence="7" type="ORF">B0A55_00928</name>
</gene>
<evidence type="ECO:0000313" key="7">
    <source>
        <dbReference type="EMBL" id="TKA83068.1"/>
    </source>
</evidence>
<evidence type="ECO:0000256" key="4">
    <source>
        <dbReference type="ARBA" id="ARBA00023136"/>
    </source>
</evidence>
<dbReference type="InterPro" id="IPR051694">
    <property type="entry name" value="Immunoregulatory_rcpt-like"/>
</dbReference>
<feature type="transmembrane region" description="Helical" evidence="6">
    <location>
        <begin position="215"/>
        <end position="237"/>
    </location>
</feature>
<reference evidence="7 8" key="1">
    <citation type="submission" date="2017-03" db="EMBL/GenBank/DDBJ databases">
        <title>Genomes of endolithic fungi from Antarctica.</title>
        <authorList>
            <person name="Coleine C."/>
            <person name="Masonjones S."/>
            <person name="Stajich J.E."/>
        </authorList>
    </citation>
    <scope>NUCLEOTIDE SEQUENCE [LARGE SCALE GENOMIC DNA]</scope>
    <source>
        <strain evidence="7 8">CCFEE 5184</strain>
    </source>
</reference>
<comment type="caution">
    <text evidence="7">The sequence shown here is derived from an EMBL/GenBank/DDBJ whole genome shotgun (WGS) entry which is preliminary data.</text>
</comment>
<accession>A0A4U0Y3M0</accession>
<feature type="region of interest" description="Disordered" evidence="5">
    <location>
        <begin position="179"/>
        <end position="209"/>
    </location>
</feature>
<evidence type="ECO:0000256" key="3">
    <source>
        <dbReference type="ARBA" id="ARBA00022989"/>
    </source>
</evidence>
<dbReference type="Proteomes" id="UP000309340">
    <property type="component" value="Unassembled WGS sequence"/>
</dbReference>
<keyword evidence="8" id="KW-1185">Reference proteome</keyword>
<evidence type="ECO:0000256" key="5">
    <source>
        <dbReference type="SAM" id="MobiDB-lite"/>
    </source>
</evidence>
<comment type="subcellular location">
    <subcellularLocation>
        <location evidence="1">Membrane</location>
        <topology evidence="1">Single-pass membrane protein</topology>
    </subcellularLocation>
</comment>
<name>A0A4U0Y3M0_9PEZI</name>
<keyword evidence="3 6" id="KW-1133">Transmembrane helix</keyword>
<dbReference type="OrthoDB" id="3521820at2759"/>